<name>A0A4Q0XWF1_9BACT</name>
<comment type="similarity">
    <text evidence="1 3">Belongs to the GcvH family.</text>
</comment>
<dbReference type="AlphaFoldDB" id="A0A4Q0XWF1"/>
<dbReference type="NCBIfam" id="NF002270">
    <property type="entry name" value="PRK01202.1"/>
    <property type="match status" value="1"/>
</dbReference>
<sequence>MKKFSQEHEWIEVNGEEGVVGISSYAIEQLGDITFLELPEIDSEVSAEDSVAFVESVKAASDIYTPVSGRVIEVNEALLGTPELLNQDANENWIYKMIISDESELETLMDEKIYNEYTESL</sequence>
<reference evidence="6 7" key="1">
    <citation type="submission" date="2017-10" db="EMBL/GenBank/DDBJ databases">
        <title>Genomics of the genus Arcobacter.</title>
        <authorList>
            <person name="Perez-Cataluna A."/>
            <person name="Figueras M.J."/>
        </authorList>
    </citation>
    <scope>NUCLEOTIDE SEQUENCE [LARGE SCALE GENOMIC DNA]</scope>
    <source>
        <strain evidence="6 7">DSM 24636</strain>
    </source>
</reference>
<dbReference type="InterPro" id="IPR011053">
    <property type="entry name" value="Single_hybrid_motif"/>
</dbReference>
<evidence type="ECO:0000256" key="4">
    <source>
        <dbReference type="PIRSR" id="PIRSR617453-50"/>
    </source>
</evidence>
<dbReference type="InterPro" id="IPR033753">
    <property type="entry name" value="GCV_H/Fam206"/>
</dbReference>
<comment type="cofactor">
    <cofactor evidence="3">
        <name>(R)-lipoate</name>
        <dbReference type="ChEBI" id="CHEBI:83088"/>
    </cofactor>
    <text evidence="3">Binds 1 lipoyl cofactor covalently.</text>
</comment>
<dbReference type="GO" id="GO:0019464">
    <property type="term" value="P:glycine decarboxylation via glycine cleavage system"/>
    <property type="evidence" value="ECO:0007669"/>
    <property type="project" value="UniProtKB-UniRule"/>
</dbReference>
<protein>
    <recommendedName>
        <fullName evidence="3">Glycine cleavage system H protein</fullName>
    </recommendedName>
</protein>
<dbReference type="HAMAP" id="MF_00272">
    <property type="entry name" value="GcvH"/>
    <property type="match status" value="1"/>
</dbReference>
<dbReference type="PANTHER" id="PTHR11715:SF3">
    <property type="entry name" value="GLYCINE CLEAVAGE SYSTEM H PROTEIN-RELATED"/>
    <property type="match status" value="1"/>
</dbReference>
<comment type="function">
    <text evidence="3">The glycine cleavage system catalyzes the degradation of glycine. The H protein shuttles the methylamine group of glycine from the P protein to the T protein.</text>
</comment>
<feature type="domain" description="Lipoyl-binding" evidence="5">
    <location>
        <begin position="17"/>
        <end position="98"/>
    </location>
</feature>
<evidence type="ECO:0000256" key="3">
    <source>
        <dbReference type="HAMAP-Rule" id="MF_00272"/>
    </source>
</evidence>
<dbReference type="Proteomes" id="UP000290191">
    <property type="component" value="Unassembled WGS sequence"/>
</dbReference>
<dbReference type="CDD" id="cd06848">
    <property type="entry name" value="GCS_H"/>
    <property type="match status" value="1"/>
</dbReference>
<dbReference type="OrthoDB" id="9796712at2"/>
<dbReference type="GO" id="GO:0009249">
    <property type="term" value="P:protein lipoylation"/>
    <property type="evidence" value="ECO:0007669"/>
    <property type="project" value="TreeGrafter"/>
</dbReference>
<dbReference type="Gene3D" id="2.40.50.100">
    <property type="match status" value="1"/>
</dbReference>
<dbReference type="Pfam" id="PF01597">
    <property type="entry name" value="GCV_H"/>
    <property type="match status" value="1"/>
</dbReference>
<keyword evidence="2 3" id="KW-0450">Lipoyl</keyword>
<evidence type="ECO:0000313" key="7">
    <source>
        <dbReference type="Proteomes" id="UP000290191"/>
    </source>
</evidence>
<dbReference type="InterPro" id="IPR017453">
    <property type="entry name" value="GCV_H_sub"/>
</dbReference>
<dbReference type="GO" id="GO:0005960">
    <property type="term" value="C:glycine cleavage complex"/>
    <property type="evidence" value="ECO:0007669"/>
    <property type="project" value="InterPro"/>
</dbReference>
<dbReference type="SUPFAM" id="SSF51230">
    <property type="entry name" value="Single hybrid motif"/>
    <property type="match status" value="1"/>
</dbReference>
<dbReference type="InterPro" id="IPR003016">
    <property type="entry name" value="2-oxoA_DH_lipoyl-BS"/>
</dbReference>
<dbReference type="PANTHER" id="PTHR11715">
    <property type="entry name" value="GLYCINE CLEAVAGE SYSTEM H PROTEIN"/>
    <property type="match status" value="1"/>
</dbReference>
<organism evidence="6 7">
    <name type="scientific">Halarcobacter anaerophilus</name>
    <dbReference type="NCBI Taxonomy" id="877500"/>
    <lineage>
        <taxon>Bacteria</taxon>
        <taxon>Pseudomonadati</taxon>
        <taxon>Campylobacterota</taxon>
        <taxon>Epsilonproteobacteria</taxon>
        <taxon>Campylobacterales</taxon>
        <taxon>Arcobacteraceae</taxon>
        <taxon>Halarcobacter</taxon>
    </lineage>
</organism>
<dbReference type="RefSeq" id="WP_129082811.1">
    <property type="nucleotide sequence ID" value="NZ_CP041070.1"/>
</dbReference>
<comment type="caution">
    <text evidence="6">The sequence shown here is derived from an EMBL/GenBank/DDBJ whole genome shotgun (WGS) entry which is preliminary data.</text>
</comment>
<gene>
    <name evidence="3 6" type="primary">gcvH</name>
    <name evidence="6" type="ORF">CRV06_12985</name>
</gene>
<evidence type="ECO:0000259" key="5">
    <source>
        <dbReference type="PROSITE" id="PS50968"/>
    </source>
</evidence>
<evidence type="ECO:0000313" key="6">
    <source>
        <dbReference type="EMBL" id="RXJ61503.1"/>
    </source>
</evidence>
<dbReference type="InterPro" id="IPR002930">
    <property type="entry name" value="GCV_H"/>
</dbReference>
<dbReference type="EMBL" id="PDKO01000014">
    <property type="protein sequence ID" value="RXJ61503.1"/>
    <property type="molecule type" value="Genomic_DNA"/>
</dbReference>
<feature type="modified residue" description="N6-lipoyllysine" evidence="3 4">
    <location>
        <position position="58"/>
    </location>
</feature>
<keyword evidence="7" id="KW-1185">Reference proteome</keyword>
<evidence type="ECO:0000256" key="2">
    <source>
        <dbReference type="ARBA" id="ARBA00022823"/>
    </source>
</evidence>
<dbReference type="PROSITE" id="PS00189">
    <property type="entry name" value="LIPOYL"/>
    <property type="match status" value="1"/>
</dbReference>
<dbReference type="PROSITE" id="PS50968">
    <property type="entry name" value="BIOTINYL_LIPOYL"/>
    <property type="match status" value="1"/>
</dbReference>
<dbReference type="NCBIfam" id="TIGR00527">
    <property type="entry name" value="gcvH"/>
    <property type="match status" value="1"/>
</dbReference>
<comment type="subunit">
    <text evidence="3">The glycine cleavage system is composed of four proteins: P, T, L and H.</text>
</comment>
<dbReference type="GO" id="GO:0005737">
    <property type="term" value="C:cytoplasm"/>
    <property type="evidence" value="ECO:0007669"/>
    <property type="project" value="TreeGrafter"/>
</dbReference>
<proteinExistence type="inferred from homology"/>
<evidence type="ECO:0000256" key="1">
    <source>
        <dbReference type="ARBA" id="ARBA00009249"/>
    </source>
</evidence>
<dbReference type="InterPro" id="IPR000089">
    <property type="entry name" value="Biotin_lipoyl"/>
</dbReference>
<accession>A0A4Q0XWF1</accession>